<reference evidence="1" key="1">
    <citation type="submission" date="2008-03" db="EMBL/GenBank/DDBJ databases">
        <title>Complete sequence of Polynucleobacter necessarius STIR1.</title>
        <authorList>
            <consortium name="US DOE Joint Genome Institute"/>
            <person name="Copeland A."/>
            <person name="Lucas S."/>
            <person name="Lapidus A."/>
            <person name="Barry K."/>
            <person name="Detter J.C."/>
            <person name="Glavina del Rio T."/>
            <person name="Hammon N."/>
            <person name="Israni S."/>
            <person name="Dalin E."/>
            <person name="Tice H."/>
            <person name="Pitluck S."/>
            <person name="Chain P."/>
            <person name="Malfatti S."/>
            <person name="Shin M."/>
            <person name="Vergez L."/>
            <person name="Schmutz J."/>
            <person name="Larimer F."/>
            <person name="Land M."/>
            <person name="Hauser L."/>
            <person name="Kyrpides N."/>
            <person name="Kim E."/>
            <person name="Hahn M."/>
            <person name="Richardson P."/>
        </authorList>
    </citation>
    <scope>NUCLEOTIDE SEQUENCE [LARGE SCALE GENOMIC DNA]</scope>
    <source>
        <strain evidence="1">STIR1</strain>
    </source>
</reference>
<evidence type="ECO:0000313" key="1">
    <source>
        <dbReference type="EMBL" id="ACB43617.1"/>
    </source>
</evidence>
<dbReference type="STRING" id="452638.Pnec_0325"/>
<name>B1XTE0_POLNS</name>
<dbReference type="EMBL" id="CP001010">
    <property type="protein sequence ID" value="ACB43617.1"/>
    <property type="molecule type" value="Genomic_DNA"/>
</dbReference>
<sequence length="73" mass="8040">MKLSSYTLGKDLVKQADYTFTANCQENTYSMATQGHGIKLSTLEEKTSLGAVAYDRVCGNHGSYMRISNRGAR</sequence>
<accession>B1XTE0</accession>
<dbReference type="KEGG" id="pne:Pnec_0325"/>
<dbReference type="OrthoDB" id="9127689at2"/>
<protein>
    <submittedName>
        <fullName evidence="1">Uncharacterized protein</fullName>
    </submittedName>
</protein>
<organism evidence="1">
    <name type="scientific">Polynucleobacter necessarius subsp. necessarius (strain STIR1)</name>
    <dbReference type="NCBI Taxonomy" id="452638"/>
    <lineage>
        <taxon>Bacteria</taxon>
        <taxon>Pseudomonadati</taxon>
        <taxon>Pseudomonadota</taxon>
        <taxon>Betaproteobacteria</taxon>
        <taxon>Burkholderiales</taxon>
        <taxon>Burkholderiaceae</taxon>
        <taxon>Polynucleobacter</taxon>
    </lineage>
</organism>
<dbReference type="HOGENOM" id="CLU_2701640_0_0_4"/>
<dbReference type="AlphaFoldDB" id="B1XTE0"/>
<proteinExistence type="predicted"/>
<gene>
    <name evidence="1" type="ordered locus">Pnec_0325</name>
</gene>